<evidence type="ECO:0000256" key="7">
    <source>
        <dbReference type="ARBA" id="ARBA00023237"/>
    </source>
</evidence>
<gene>
    <name evidence="13" type="ORF">DFQ06_3991</name>
</gene>
<dbReference type="Gene3D" id="2.40.170.20">
    <property type="entry name" value="TonB-dependent receptor, beta-barrel domain"/>
    <property type="match status" value="1"/>
</dbReference>
<dbReference type="InterPro" id="IPR023996">
    <property type="entry name" value="TonB-dep_OMP_SusC/RagA"/>
</dbReference>
<reference evidence="13 14" key="1">
    <citation type="submission" date="2019-03" db="EMBL/GenBank/DDBJ databases">
        <title>Genomic Encyclopedia of Type Strains, Phase III (KMG-III): the genomes of soil and plant-associated and newly described type strains.</title>
        <authorList>
            <person name="Whitman W."/>
        </authorList>
    </citation>
    <scope>NUCLEOTIDE SEQUENCE [LARGE SCALE GENOMIC DNA]</scope>
    <source>
        <strain evidence="13 14">CECT 8301</strain>
    </source>
</reference>
<organism evidence="13 14">
    <name type="scientific">Algibacter lectus</name>
    <dbReference type="NCBI Taxonomy" id="221126"/>
    <lineage>
        <taxon>Bacteria</taxon>
        <taxon>Pseudomonadati</taxon>
        <taxon>Bacteroidota</taxon>
        <taxon>Flavobacteriia</taxon>
        <taxon>Flavobacteriales</taxon>
        <taxon>Flavobacteriaceae</taxon>
        <taxon>Algibacter</taxon>
    </lineage>
</organism>
<keyword evidence="2 8" id="KW-0813">Transport</keyword>
<dbReference type="InterPro" id="IPR036942">
    <property type="entry name" value="Beta-barrel_TonB_sf"/>
</dbReference>
<dbReference type="NCBIfam" id="TIGR04056">
    <property type="entry name" value="OMP_RagA_SusC"/>
    <property type="match status" value="1"/>
</dbReference>
<dbReference type="AlphaFoldDB" id="A0A4R8M3A6"/>
<sequence length="1178" mass="129288">MSNTLNQTKSMKKFIIEMGEVLSLSKISLKMKLTSLLLFFTLLQIHANTFSQNVKITLTCENMHVEDVLSEIERKTDFKFLYEKNVFVKSKITSITSDKEKLEHVLKRLFKSLNVDYKVVNKQIVIVKKEESKPLIHTIKEAVNKFVQQNLQGKVTDENGAPLPGATIVYKGLRNGTSTDFDGNFKLPYVKGATAIVVSYVGYETQEVQINNRATIDIKLQSSVTGLEETVIVAYGKVKKEALTGAVGVIDVSALALQGTIINVDQALQGQVAGVQVSSPSGKPGAAARVRIRGSSSLLGTNQPLFVVDGIPITPNTETPGYAGFIDSISNNESTTLENEGFNNDLGFIDFNNIEAITILKDATATSIYGSRAANGVVIITSKTGRGARKPEFQLSITQRANLIQKTDVLNSAQYQTLYSEAINNYVNSGGTVPTTDSFGQGILAGTEVDLTTNTDWQDLSVKTFTNTSNYALSVRGGGDNGSYYSSLSLQNDNGAIIGDKLTRYAFGLSLNQKIKDNLKFTTNISLGRVESDYALNSLNSTLEAATYLRPDVTPYDEDGNLVSRFGDIYNPLTSKDRRVTSTNFSMLANMGIEFEPIKDLFIKTTGILQQIDSESYSFYPSYSVSGATTNGKGALVNRKTINPSVETTATYDFSLGKSDFNVLVGNTFQNENTETINFYGENFPNDDTLTGISYAGESLSAQEAVTKSTLVSFFSRFIYNYDNKYILNFSGRTDGSSKFGANNRWASFPALGLGWNIHNEKFMDNAYWLNFLKIRGSIGQSGNVTFDPNQSFSLYGALNGTNGVYNGDTGVVPLRIGNPDLKWEITTQKDIGIEFAVLNNKIKGEFGYYQKDTKDVLYQTELASSSGLYTVISNLGNTQNNGIELTLNFDLINKKDLKWNFGFNAATANNKIVKLNSSYKDEYGAVYLNGLYFKEGESLGLIRGHVANGLFESQEQIDNLNAGAPSGLYQSSLTSPGDVYYADLDGDGEVSSSASGPDVTNIGSIEPDFFGGLNTNINYKGLSLNIFANYSLGNDIYWKAGENTYSYTSLNDQGNKQLIALDRWTPENLDAEYPRAVYRTNLTGGNQNSRQSSLYVHKGDYLRIKTVTLGYNLDSQALKNINFQGLYLYVTATNLFTITNYPGADPEFANIASFRTPIDSNKYPVSKQLIAGVRLTF</sequence>
<dbReference type="Pfam" id="PF13715">
    <property type="entry name" value="CarbopepD_reg_2"/>
    <property type="match status" value="1"/>
</dbReference>
<dbReference type="Pfam" id="PF00593">
    <property type="entry name" value="TonB_dep_Rec_b-barrel"/>
    <property type="match status" value="1"/>
</dbReference>
<keyword evidence="7 8" id="KW-0998">Cell outer membrane</keyword>
<dbReference type="InterPro" id="IPR000531">
    <property type="entry name" value="Beta-barrel_TonB"/>
</dbReference>
<dbReference type="Gene3D" id="3.55.50.30">
    <property type="match status" value="1"/>
</dbReference>
<dbReference type="SUPFAM" id="SSF49464">
    <property type="entry name" value="Carboxypeptidase regulatory domain-like"/>
    <property type="match status" value="1"/>
</dbReference>
<dbReference type="PROSITE" id="PS52016">
    <property type="entry name" value="TONB_DEPENDENT_REC_3"/>
    <property type="match status" value="1"/>
</dbReference>
<keyword evidence="14" id="KW-1185">Reference proteome</keyword>
<dbReference type="InterPro" id="IPR008969">
    <property type="entry name" value="CarboxyPept-like_regulatory"/>
</dbReference>
<dbReference type="NCBIfam" id="TIGR04057">
    <property type="entry name" value="SusC_RagA_signa"/>
    <property type="match status" value="1"/>
</dbReference>
<dbReference type="SUPFAM" id="SSF56935">
    <property type="entry name" value="Porins"/>
    <property type="match status" value="1"/>
</dbReference>
<dbReference type="InterPro" id="IPR032508">
    <property type="entry name" value="FecR_C"/>
</dbReference>
<dbReference type="InterPro" id="IPR012910">
    <property type="entry name" value="Plug_dom"/>
</dbReference>
<evidence type="ECO:0000313" key="13">
    <source>
        <dbReference type="EMBL" id="TDY59639.1"/>
    </source>
</evidence>
<evidence type="ECO:0000256" key="9">
    <source>
        <dbReference type="RuleBase" id="RU003357"/>
    </source>
</evidence>
<protein>
    <submittedName>
        <fullName evidence="13">TonB-linked SusC/RagA family outer membrane protein</fullName>
    </submittedName>
</protein>
<evidence type="ECO:0000256" key="1">
    <source>
        <dbReference type="ARBA" id="ARBA00004571"/>
    </source>
</evidence>
<proteinExistence type="inferred from homology"/>
<evidence type="ECO:0000256" key="6">
    <source>
        <dbReference type="ARBA" id="ARBA00023136"/>
    </source>
</evidence>
<dbReference type="Pfam" id="PF16344">
    <property type="entry name" value="FecR_C"/>
    <property type="match status" value="1"/>
</dbReference>
<evidence type="ECO:0000256" key="2">
    <source>
        <dbReference type="ARBA" id="ARBA00022448"/>
    </source>
</evidence>
<dbReference type="EMBL" id="SORL01000015">
    <property type="protein sequence ID" value="TDY59639.1"/>
    <property type="molecule type" value="Genomic_DNA"/>
</dbReference>
<feature type="domain" description="TonB-dependent receptor-like beta-barrel" evidence="10">
    <location>
        <begin position="553"/>
        <end position="988"/>
    </location>
</feature>
<dbReference type="GO" id="GO:0009279">
    <property type="term" value="C:cell outer membrane"/>
    <property type="evidence" value="ECO:0007669"/>
    <property type="project" value="UniProtKB-SubCell"/>
</dbReference>
<dbReference type="Proteomes" id="UP000294824">
    <property type="component" value="Unassembled WGS sequence"/>
</dbReference>
<comment type="subcellular location">
    <subcellularLocation>
        <location evidence="1 8">Cell outer membrane</location>
        <topology evidence="1 8">Multi-pass membrane protein</topology>
    </subcellularLocation>
</comment>
<dbReference type="InterPro" id="IPR039426">
    <property type="entry name" value="TonB-dep_rcpt-like"/>
</dbReference>
<keyword evidence="5 9" id="KW-0798">TonB box</keyword>
<dbReference type="InterPro" id="IPR037066">
    <property type="entry name" value="Plug_dom_sf"/>
</dbReference>
<evidence type="ECO:0000256" key="8">
    <source>
        <dbReference type="PROSITE-ProRule" id="PRU01360"/>
    </source>
</evidence>
<evidence type="ECO:0000313" key="14">
    <source>
        <dbReference type="Proteomes" id="UP000294824"/>
    </source>
</evidence>
<dbReference type="Gene3D" id="2.60.40.1120">
    <property type="entry name" value="Carboxypeptidase-like, regulatory domain"/>
    <property type="match status" value="1"/>
</dbReference>
<evidence type="ECO:0000259" key="11">
    <source>
        <dbReference type="Pfam" id="PF07715"/>
    </source>
</evidence>
<evidence type="ECO:0000256" key="3">
    <source>
        <dbReference type="ARBA" id="ARBA00022452"/>
    </source>
</evidence>
<comment type="similarity">
    <text evidence="8 9">Belongs to the TonB-dependent receptor family.</text>
</comment>
<feature type="domain" description="Protein FecR C-terminal" evidence="12">
    <location>
        <begin position="60"/>
        <end position="126"/>
    </location>
</feature>
<keyword evidence="6 8" id="KW-0472">Membrane</keyword>
<feature type="domain" description="TonB-dependent receptor plug" evidence="11">
    <location>
        <begin position="240"/>
        <end position="377"/>
    </location>
</feature>
<evidence type="ECO:0000256" key="4">
    <source>
        <dbReference type="ARBA" id="ARBA00022692"/>
    </source>
</evidence>
<evidence type="ECO:0000259" key="12">
    <source>
        <dbReference type="Pfam" id="PF16344"/>
    </source>
</evidence>
<evidence type="ECO:0000256" key="5">
    <source>
        <dbReference type="ARBA" id="ARBA00023077"/>
    </source>
</evidence>
<keyword evidence="3 8" id="KW-1134">Transmembrane beta strand</keyword>
<dbReference type="Pfam" id="PF07715">
    <property type="entry name" value="Plug"/>
    <property type="match status" value="1"/>
</dbReference>
<dbReference type="Gene3D" id="2.170.130.10">
    <property type="entry name" value="TonB-dependent receptor, plug domain"/>
    <property type="match status" value="1"/>
</dbReference>
<comment type="caution">
    <text evidence="13">The sequence shown here is derived from an EMBL/GenBank/DDBJ whole genome shotgun (WGS) entry which is preliminary data.</text>
</comment>
<keyword evidence="4 8" id="KW-0812">Transmembrane</keyword>
<dbReference type="InterPro" id="IPR023997">
    <property type="entry name" value="TonB-dep_OMP_SusC/RagA_CS"/>
</dbReference>
<evidence type="ECO:0000259" key="10">
    <source>
        <dbReference type="Pfam" id="PF00593"/>
    </source>
</evidence>
<name>A0A4R8M3A6_9FLAO</name>
<accession>A0A4R8M3A6</accession>